<feature type="compositionally biased region" description="Basic and acidic residues" evidence="1">
    <location>
        <begin position="192"/>
        <end position="204"/>
    </location>
</feature>
<feature type="compositionally biased region" description="Basic and acidic residues" evidence="1">
    <location>
        <begin position="273"/>
        <end position="286"/>
    </location>
</feature>
<evidence type="ECO:0000313" key="2">
    <source>
        <dbReference type="EMBL" id="SCF29088.1"/>
    </source>
</evidence>
<name>A0A1C4Z811_9ACTN</name>
<dbReference type="AlphaFoldDB" id="A0A1C4Z811"/>
<evidence type="ECO:0000313" key="3">
    <source>
        <dbReference type="Proteomes" id="UP000198228"/>
    </source>
</evidence>
<evidence type="ECO:0000256" key="1">
    <source>
        <dbReference type="SAM" id="MobiDB-lite"/>
    </source>
</evidence>
<proteinExistence type="predicted"/>
<accession>A0A1C4Z811</accession>
<dbReference type="EMBL" id="LT607410">
    <property type="protein sequence ID" value="SCF29088.1"/>
    <property type="molecule type" value="Genomic_DNA"/>
</dbReference>
<dbReference type="Proteomes" id="UP000198228">
    <property type="component" value="Chromosome I"/>
</dbReference>
<gene>
    <name evidence="2" type="ORF">GA0074696_4135</name>
</gene>
<organism evidence="2 3">
    <name type="scientific">Micromonospora purpureochromogenes</name>
    <dbReference type="NCBI Taxonomy" id="47872"/>
    <lineage>
        <taxon>Bacteria</taxon>
        <taxon>Bacillati</taxon>
        <taxon>Actinomycetota</taxon>
        <taxon>Actinomycetes</taxon>
        <taxon>Micromonosporales</taxon>
        <taxon>Micromonosporaceae</taxon>
        <taxon>Micromonospora</taxon>
    </lineage>
</organism>
<feature type="region of interest" description="Disordered" evidence="1">
    <location>
        <begin position="181"/>
        <end position="315"/>
    </location>
</feature>
<feature type="region of interest" description="Disordered" evidence="1">
    <location>
        <begin position="333"/>
        <end position="395"/>
    </location>
</feature>
<reference evidence="2 3" key="1">
    <citation type="submission" date="2016-06" db="EMBL/GenBank/DDBJ databases">
        <authorList>
            <person name="Kjaerup R.B."/>
            <person name="Dalgaard T.S."/>
            <person name="Juul-Madsen H.R."/>
        </authorList>
    </citation>
    <scope>NUCLEOTIDE SEQUENCE [LARGE SCALE GENOMIC DNA]</scope>
    <source>
        <strain evidence="2 3">DSM 43821</strain>
    </source>
</reference>
<protein>
    <submittedName>
        <fullName evidence="2">Uncharacterized protein</fullName>
    </submittedName>
</protein>
<feature type="compositionally biased region" description="Basic residues" evidence="1">
    <location>
        <begin position="382"/>
        <end position="395"/>
    </location>
</feature>
<sequence>MSFGQWHSEALEALSTASAAIGRDRPRTAADVNATVTARSALFTQLARVTELLVGGRPAAEVPDRAGAAAILARRGQVLTQFYVGLRAAAIVDRRFPPASIAVSTEPARSLRRAADAVGVMGDILASHVPPGRGPCTPEGLAIRAGGGVQSGLAKIARLTVHAATIDIALPGWLDHGQGHLAGDLPASGGDPKMDCRQPTERGRPGPHRGGAWTTPAGRAQRRAISAESRTTGQQRRGGDHGHRRRENMDVAQPGAAHRRPPAARHSTWTGRARPDERRRPADGRRLAAGGHRSRGDPCHPARRSSSGRCGRTGGGLALAAATGVRWLQRFSGPARPADRTPQRRAPVHGRHAPQGAGRRSTATRAVRPGRIVSDRSGRIARLPHHRAMATSRQR</sequence>